<comment type="caution">
    <text evidence="2">The sequence shown here is derived from an EMBL/GenBank/DDBJ whole genome shotgun (WGS) entry which is preliminary data.</text>
</comment>
<dbReference type="Proteomes" id="UP000229166">
    <property type="component" value="Unassembled WGS sequence"/>
</dbReference>
<dbReference type="AlphaFoldDB" id="A0A2M7UU95"/>
<dbReference type="InterPro" id="IPR000601">
    <property type="entry name" value="PKD_dom"/>
</dbReference>
<organism evidence="2 3">
    <name type="scientific">Candidatus Nealsonbacteria bacterium CG_4_10_14_0_2_um_filter_40_15</name>
    <dbReference type="NCBI Taxonomy" id="1974682"/>
    <lineage>
        <taxon>Bacteria</taxon>
        <taxon>Candidatus Nealsoniibacteriota</taxon>
    </lineage>
</organism>
<proteinExistence type="predicted"/>
<dbReference type="Gene3D" id="2.60.40.10">
    <property type="entry name" value="Immunoglobulins"/>
    <property type="match status" value="3"/>
</dbReference>
<dbReference type="InterPro" id="IPR013783">
    <property type="entry name" value="Ig-like_fold"/>
</dbReference>
<evidence type="ECO:0000259" key="1">
    <source>
        <dbReference type="PROSITE" id="PS50093"/>
    </source>
</evidence>
<dbReference type="SUPFAM" id="SSF49299">
    <property type="entry name" value="PKD domain"/>
    <property type="match status" value="2"/>
</dbReference>
<name>A0A2M7UU95_9BACT</name>
<dbReference type="Pfam" id="PF18911">
    <property type="entry name" value="PKD_4"/>
    <property type="match status" value="1"/>
</dbReference>
<dbReference type="EMBL" id="PFOZ01000035">
    <property type="protein sequence ID" value="PIZ87141.1"/>
    <property type="molecule type" value="Genomic_DNA"/>
</dbReference>
<protein>
    <recommendedName>
        <fullName evidence="1">PKD domain-containing protein</fullName>
    </recommendedName>
</protein>
<evidence type="ECO:0000313" key="2">
    <source>
        <dbReference type="EMBL" id="PIZ87141.1"/>
    </source>
</evidence>
<dbReference type="PROSITE" id="PS50093">
    <property type="entry name" value="PKD"/>
    <property type="match status" value="1"/>
</dbReference>
<dbReference type="CDD" id="cd00146">
    <property type="entry name" value="PKD"/>
    <property type="match status" value="1"/>
</dbReference>
<dbReference type="InterPro" id="IPR035986">
    <property type="entry name" value="PKD_dom_sf"/>
</dbReference>
<dbReference type="SMART" id="SM00089">
    <property type="entry name" value="PKD"/>
    <property type="match status" value="2"/>
</dbReference>
<gene>
    <name evidence="2" type="ORF">COX92_01795</name>
</gene>
<feature type="non-terminal residue" evidence="2">
    <location>
        <position position="1"/>
    </location>
</feature>
<accession>A0A2M7UU95</accession>
<evidence type="ECO:0000313" key="3">
    <source>
        <dbReference type="Proteomes" id="UP000229166"/>
    </source>
</evidence>
<sequence>DKTGCSWAQIGSNYPAPADSTSWASSATDSPADGVYWYGIHVLDKANNQGTESSPIKVTVDKIKPTSTIYRFDGSSWIQDAGSSWQKTNFIRRSYDSDSGTGLDKCYYYVYDNVAGASYSGTLQRTCSALLYDISVTVGASAYCRNQAENGCSLYVYSVDKAGNQSDYGVAVYNIDYTAPTVGQTSPITALEGVAQTYSATVSDNLKLNYCWLYVDGASKGSMAISPSPCQNGASCTASMSYTFASGGIHSMYARCADQYDTQTASYLNFTSGSSVNVNVTADKLPVITSGPSYTTSPCASPTTQTGCNVNFTVSATDSDGDPLTYSWIFGDGGSSNLQNPSYHYATATTYAVIITVSDNRGGATSSGVTLLVTAPTLLVALSANPSTWVDSLSGVDLTATTSGTMSGTINYKFDCKNDGGWELQINNTTTNPYTAVDLCNYASIGNYVAKVFIERGDGNAQATTGISVVSNQPPVCQISVSKNGTVDQWIDINVSGSSDPEGSLASVNFSSDNILNGSPNGTWDPLGPYSWTVSSGNWSALNKTMKWSFASAGSYETWAQLTDNVGLTNSCYATTTITSCLPGNTKNCTSSQGCNHTLTCQAAGTWPACPTDQCAPGTNQSCGTNGTQVCTPSCSWGICAEQGNCAGTPPPSCPTCYQPVCVASAWQCQPAEAQTDSGDCRECDGNGNSVYLCAEICVADTCTSCSIYDGGCGYGGCGVSEKPSWSYSGGICQYACQYNVSCEGEIPPPPPTCQRGYPTVTLNPSSQAGTAGQQLLFTVYVINTDSSNLCGDSTFSLAKSCPSGWPGCSLDLSSLTISPNQSKSTILRVTSPSPPYTKGNYNVSVTATNSSVPQYFRTGFAIYQVTNNPPQASASCYPQGCSQTAGSCSGYTWTSFCLKNNSTDPDDTSDIKNSIWTITGQMEDTSNCLAVSGNPVCNWTLPSNFTAGNYSAQLYVEDKTGASDTVYKSFSILQDIIAEFDCSLNSEGPWQECETLKASEGEIVYFRDKSTPSDGGSPIVSRSWTFEDGTPAASVLQYPSSSFQKIDQGSGRATLMVTDSNGRSDTTLHQVWVTIPLPEWQEIPPL</sequence>
<reference evidence="3" key="1">
    <citation type="submission" date="2017-09" db="EMBL/GenBank/DDBJ databases">
        <title>Depth-based differentiation of microbial function through sediment-hosted aquifers and enrichment of novel symbionts in the deep terrestrial subsurface.</title>
        <authorList>
            <person name="Probst A.J."/>
            <person name="Ladd B."/>
            <person name="Jarett J.K."/>
            <person name="Geller-Mcgrath D.E."/>
            <person name="Sieber C.M.K."/>
            <person name="Emerson J.B."/>
            <person name="Anantharaman K."/>
            <person name="Thomas B.C."/>
            <person name="Malmstrom R."/>
            <person name="Stieglmeier M."/>
            <person name="Klingl A."/>
            <person name="Woyke T."/>
            <person name="Ryan C.M."/>
            <person name="Banfield J.F."/>
        </authorList>
    </citation>
    <scope>NUCLEOTIDE SEQUENCE [LARGE SCALE GENOMIC DNA]</scope>
</reference>
<dbReference type="InterPro" id="IPR022409">
    <property type="entry name" value="PKD/Chitinase_dom"/>
</dbReference>
<feature type="domain" description="PKD" evidence="1">
    <location>
        <begin position="321"/>
        <end position="380"/>
    </location>
</feature>